<evidence type="ECO:0000313" key="2">
    <source>
        <dbReference type="EMBL" id="MDS3861249.1"/>
    </source>
</evidence>
<keyword evidence="1" id="KW-0812">Transmembrane</keyword>
<feature type="transmembrane region" description="Helical" evidence="1">
    <location>
        <begin position="226"/>
        <end position="250"/>
    </location>
</feature>
<protein>
    <submittedName>
        <fullName evidence="2">Uncharacterized protein</fullName>
    </submittedName>
</protein>
<organism evidence="2 3">
    <name type="scientific">Pseudocalidococcus azoricus BACA0444</name>
    <dbReference type="NCBI Taxonomy" id="2918990"/>
    <lineage>
        <taxon>Bacteria</taxon>
        <taxon>Bacillati</taxon>
        <taxon>Cyanobacteriota</taxon>
        <taxon>Cyanophyceae</taxon>
        <taxon>Acaryochloridales</taxon>
        <taxon>Thermosynechococcaceae</taxon>
        <taxon>Pseudocalidococcus</taxon>
        <taxon>Pseudocalidococcus azoricus</taxon>
    </lineage>
</organism>
<accession>A0AAE4FTU6</accession>
<gene>
    <name evidence="2" type="ORF">RIF25_10565</name>
</gene>
<keyword evidence="1" id="KW-1133">Transmembrane helix</keyword>
<keyword evidence="3" id="KW-1185">Reference proteome</keyword>
<name>A0AAE4FTU6_9CYAN</name>
<evidence type="ECO:0000256" key="1">
    <source>
        <dbReference type="SAM" id="Phobius"/>
    </source>
</evidence>
<evidence type="ECO:0000313" key="3">
    <source>
        <dbReference type="Proteomes" id="UP001268256"/>
    </source>
</evidence>
<dbReference type="Proteomes" id="UP001268256">
    <property type="component" value="Unassembled WGS sequence"/>
</dbReference>
<reference evidence="3" key="1">
    <citation type="submission" date="2023-07" db="EMBL/GenBank/DDBJ databases">
        <authorList>
            <person name="Luz R."/>
            <person name="Cordeiro R."/>
            <person name="Fonseca A."/>
            <person name="Goncalves V."/>
        </authorList>
    </citation>
    <scope>NUCLEOTIDE SEQUENCE [LARGE SCALE GENOMIC DNA]</scope>
    <source>
        <strain evidence="3">BACA0444</strain>
    </source>
</reference>
<comment type="caution">
    <text evidence="2">The sequence shown here is derived from an EMBL/GenBank/DDBJ whole genome shotgun (WGS) entry which is preliminary data.</text>
</comment>
<sequence>MDSNLFKLDWQEYLVMSSYQYYLTLQDVEREENINIRRLKKTWAKNWKNYIEEFLASLANKKVNSLDEEHLFDYSNELLKHQSRLIDRITILIELIVFNPYFIFEKDDCNNKEYENLKADRGNFFTDDCWIEEIKYISEYLCLDPVSCLRLKDFFEEAIKGIKGGGNLFWWLLVGAALFALLAPFAIPAVVGLLAPAGLYGAAATSSVLAALGGGAIAVGGFGMAGGVAVIIGGGALIGGVTGGVLGTLLKDAPDLVVLQGAKLVATVREVHVHNRKLAYELGKAINSGLRKSIHQLEEKIESEYLSGDLNDARRKEKENLEKSIEYLRKTIKVIQDFLAENSNLYGSSSFGASILLEYTGTYRQIYSAPPQLPAGKNLDVEQYRFSPVCSNCLHLSESDSNNPYRACTAFPERIPDEIWFGRNLHQSHYPGDHGIQFTKL</sequence>
<dbReference type="EMBL" id="JAVMIP010000010">
    <property type="protein sequence ID" value="MDS3861249.1"/>
    <property type="molecule type" value="Genomic_DNA"/>
</dbReference>
<dbReference type="AlphaFoldDB" id="A0AAE4FTU6"/>
<proteinExistence type="predicted"/>
<feature type="transmembrane region" description="Helical" evidence="1">
    <location>
        <begin position="197"/>
        <end position="219"/>
    </location>
</feature>
<feature type="transmembrane region" description="Helical" evidence="1">
    <location>
        <begin position="168"/>
        <end position="191"/>
    </location>
</feature>
<keyword evidence="1" id="KW-0472">Membrane</keyword>
<dbReference type="RefSeq" id="WP_322878495.1">
    <property type="nucleotide sequence ID" value="NZ_JAVMIP010000010.1"/>
</dbReference>